<dbReference type="Proteomes" id="UP000321424">
    <property type="component" value="Unassembled WGS sequence"/>
</dbReference>
<accession>A0A511MBL0</accession>
<proteinExistence type="predicted"/>
<dbReference type="InterPro" id="IPR023393">
    <property type="entry name" value="START-like_dom_sf"/>
</dbReference>
<dbReference type="EMBL" id="BJXA01000013">
    <property type="protein sequence ID" value="GEM38010.1"/>
    <property type="molecule type" value="Genomic_DNA"/>
</dbReference>
<evidence type="ECO:0000313" key="2">
    <source>
        <dbReference type="Proteomes" id="UP000321424"/>
    </source>
</evidence>
<comment type="caution">
    <text evidence="1">The sequence shown here is derived from an EMBL/GenBank/DDBJ whole genome shotgun (WGS) entry which is preliminary data.</text>
</comment>
<sequence length="184" mass="21041">MNDARPHPVCPDGLLSEAKDRVVAPIQEVVVGERFEVLLHGPIEAVFDLITQARFWPQWHPYTRAVGGVTERPLRLGDTVYEHGVTDGVDFHLYWEVREYERPHRMTLYDRGYDATLTYTFQERGEQTVFSREQWIDPVWAPGVAEQPASFNDRLTEASEAAVSWLADHINGLLAAERTSIPPR</sequence>
<evidence type="ECO:0000313" key="1">
    <source>
        <dbReference type="EMBL" id="GEM38010.1"/>
    </source>
</evidence>
<evidence type="ECO:0008006" key="3">
    <source>
        <dbReference type="Google" id="ProtNLM"/>
    </source>
</evidence>
<keyword evidence="2" id="KW-1185">Reference proteome</keyword>
<dbReference type="InterPro" id="IPR019587">
    <property type="entry name" value="Polyketide_cyclase/dehydratase"/>
</dbReference>
<name>A0A511MBL0_9NOCA</name>
<gene>
    <name evidence="1" type="ORF">NN4_25290</name>
</gene>
<reference evidence="1 2" key="1">
    <citation type="submission" date="2019-07" db="EMBL/GenBank/DDBJ databases">
        <title>Whole genome shotgun sequence of Nocardia ninae NBRC 108245.</title>
        <authorList>
            <person name="Hosoyama A."/>
            <person name="Uohara A."/>
            <person name="Ohji S."/>
            <person name="Ichikawa N."/>
        </authorList>
    </citation>
    <scope>NUCLEOTIDE SEQUENCE [LARGE SCALE GENOMIC DNA]</scope>
    <source>
        <strain evidence="1 2">NBRC 108245</strain>
    </source>
</reference>
<dbReference type="SUPFAM" id="SSF55961">
    <property type="entry name" value="Bet v1-like"/>
    <property type="match status" value="1"/>
</dbReference>
<dbReference type="Gene3D" id="3.30.530.20">
    <property type="match status" value="1"/>
</dbReference>
<organism evidence="1 2">
    <name type="scientific">Nocardia ninae NBRC 108245</name>
    <dbReference type="NCBI Taxonomy" id="1210091"/>
    <lineage>
        <taxon>Bacteria</taxon>
        <taxon>Bacillati</taxon>
        <taxon>Actinomycetota</taxon>
        <taxon>Actinomycetes</taxon>
        <taxon>Mycobacteriales</taxon>
        <taxon>Nocardiaceae</taxon>
        <taxon>Nocardia</taxon>
    </lineage>
</organism>
<dbReference type="Pfam" id="PF10604">
    <property type="entry name" value="Polyketide_cyc2"/>
    <property type="match status" value="1"/>
</dbReference>
<protein>
    <recommendedName>
        <fullName evidence="3">Polyketide cyclase</fullName>
    </recommendedName>
</protein>
<dbReference type="AlphaFoldDB" id="A0A511MBL0"/>
<dbReference type="CDD" id="cd07814">
    <property type="entry name" value="SRPBCC_CalC_Aha1-like"/>
    <property type="match status" value="1"/>
</dbReference>